<feature type="transmembrane region" description="Helical" evidence="6">
    <location>
        <begin position="41"/>
        <end position="62"/>
    </location>
</feature>
<feature type="transmembrane region" description="Helical" evidence="6">
    <location>
        <begin position="118"/>
        <end position="139"/>
    </location>
</feature>
<dbReference type="OrthoDB" id="9814092at2"/>
<feature type="domain" description="VTT" evidence="7">
    <location>
        <begin position="53"/>
        <end position="167"/>
    </location>
</feature>
<dbReference type="PANTHER" id="PTHR12677">
    <property type="entry name" value="GOLGI APPARATUS MEMBRANE PROTEIN TVP38-RELATED"/>
    <property type="match status" value="1"/>
</dbReference>
<dbReference type="EMBL" id="FWZT01000028">
    <property type="protein sequence ID" value="SMF73941.1"/>
    <property type="molecule type" value="Genomic_DNA"/>
</dbReference>
<dbReference type="GO" id="GO:0005886">
    <property type="term" value="C:plasma membrane"/>
    <property type="evidence" value="ECO:0007669"/>
    <property type="project" value="UniProtKB-SubCell"/>
</dbReference>
<gene>
    <name evidence="8" type="ORF">SAMN06296036_12816</name>
</gene>
<keyword evidence="2 6" id="KW-1003">Cell membrane</keyword>
<keyword evidence="3 6" id="KW-0812">Transmembrane</keyword>
<protein>
    <recommendedName>
        <fullName evidence="6">TVP38/TMEM64 family membrane protein</fullName>
    </recommendedName>
</protein>
<dbReference type="InterPro" id="IPR032816">
    <property type="entry name" value="VTT_dom"/>
</dbReference>
<dbReference type="Pfam" id="PF09335">
    <property type="entry name" value="VTT_dom"/>
    <property type="match status" value="1"/>
</dbReference>
<dbReference type="InterPro" id="IPR015414">
    <property type="entry name" value="TMEM64"/>
</dbReference>
<dbReference type="PANTHER" id="PTHR12677:SF59">
    <property type="entry name" value="GOLGI APPARATUS MEMBRANE PROTEIN TVP38-RELATED"/>
    <property type="match status" value="1"/>
</dbReference>
<dbReference type="RefSeq" id="WP_132324559.1">
    <property type="nucleotide sequence ID" value="NZ_FWZT01000028.1"/>
</dbReference>
<evidence type="ECO:0000313" key="9">
    <source>
        <dbReference type="Proteomes" id="UP000192907"/>
    </source>
</evidence>
<evidence type="ECO:0000256" key="5">
    <source>
        <dbReference type="ARBA" id="ARBA00023136"/>
    </source>
</evidence>
<keyword evidence="9" id="KW-1185">Reference proteome</keyword>
<evidence type="ECO:0000259" key="7">
    <source>
        <dbReference type="Pfam" id="PF09335"/>
    </source>
</evidence>
<proteinExistence type="inferred from homology"/>
<keyword evidence="5 6" id="KW-0472">Membrane</keyword>
<evidence type="ECO:0000256" key="4">
    <source>
        <dbReference type="ARBA" id="ARBA00022989"/>
    </source>
</evidence>
<comment type="similarity">
    <text evidence="6">Belongs to the TVP38/TMEM64 family.</text>
</comment>
<sequence>MGVALAATLFYLDLDLAKFQDWLRSELNLASSSGWQGTLLAVLIFALSAMLFVPVNLLILAFASIFHGYEAVTYILCGVLGAAAGGYVLGQLLSQKLLHRMLPKKLLTIGEKIKGRHILPLVLVRLTPVAPFSLVNIAAGSVKVHFGIYILGTALGILPGTVSLVFFQNSLFELISEPSAENIALFVGSVIVVLGIFYGLNQRFSQKDQNISEESAHA</sequence>
<dbReference type="AlphaFoldDB" id="A0A1Y6CRK1"/>
<feature type="transmembrane region" description="Helical" evidence="6">
    <location>
        <begin position="74"/>
        <end position="98"/>
    </location>
</feature>
<evidence type="ECO:0000256" key="2">
    <source>
        <dbReference type="ARBA" id="ARBA00022475"/>
    </source>
</evidence>
<organism evidence="8 9">
    <name type="scientific">Pseudobacteriovorax antillogorgiicola</name>
    <dbReference type="NCBI Taxonomy" id="1513793"/>
    <lineage>
        <taxon>Bacteria</taxon>
        <taxon>Pseudomonadati</taxon>
        <taxon>Bdellovibrionota</taxon>
        <taxon>Oligoflexia</taxon>
        <taxon>Oligoflexales</taxon>
        <taxon>Pseudobacteriovoracaceae</taxon>
        <taxon>Pseudobacteriovorax</taxon>
    </lineage>
</organism>
<feature type="transmembrane region" description="Helical" evidence="6">
    <location>
        <begin position="179"/>
        <end position="200"/>
    </location>
</feature>
<accession>A0A1Y6CRK1</accession>
<reference evidence="9" key="1">
    <citation type="submission" date="2017-04" db="EMBL/GenBank/DDBJ databases">
        <authorList>
            <person name="Varghese N."/>
            <person name="Submissions S."/>
        </authorList>
    </citation>
    <scope>NUCLEOTIDE SEQUENCE [LARGE SCALE GENOMIC DNA]</scope>
    <source>
        <strain evidence="9">RKEM611</strain>
    </source>
</reference>
<name>A0A1Y6CRK1_9BACT</name>
<evidence type="ECO:0000313" key="8">
    <source>
        <dbReference type="EMBL" id="SMF73941.1"/>
    </source>
</evidence>
<feature type="transmembrane region" description="Helical" evidence="6">
    <location>
        <begin position="146"/>
        <end position="167"/>
    </location>
</feature>
<dbReference type="STRING" id="1513793.SAMN06296036_12816"/>
<evidence type="ECO:0000256" key="1">
    <source>
        <dbReference type="ARBA" id="ARBA00004651"/>
    </source>
</evidence>
<keyword evidence="4 6" id="KW-1133">Transmembrane helix</keyword>
<evidence type="ECO:0000256" key="3">
    <source>
        <dbReference type="ARBA" id="ARBA00022692"/>
    </source>
</evidence>
<comment type="subcellular location">
    <subcellularLocation>
        <location evidence="1 6">Cell membrane</location>
        <topology evidence="1 6">Multi-pass membrane protein</topology>
    </subcellularLocation>
</comment>
<dbReference type="Proteomes" id="UP000192907">
    <property type="component" value="Unassembled WGS sequence"/>
</dbReference>
<evidence type="ECO:0000256" key="6">
    <source>
        <dbReference type="RuleBase" id="RU366058"/>
    </source>
</evidence>